<dbReference type="InterPro" id="IPR017944">
    <property type="entry name" value="KaiA/RbsU_helical_domain_sf"/>
</dbReference>
<organism evidence="2 3">
    <name type="scientific">Nocardioides pini</name>
    <dbReference type="NCBI Taxonomy" id="2975053"/>
    <lineage>
        <taxon>Bacteria</taxon>
        <taxon>Bacillati</taxon>
        <taxon>Actinomycetota</taxon>
        <taxon>Actinomycetes</taxon>
        <taxon>Propionibacteriales</taxon>
        <taxon>Nocardioidaceae</taxon>
        <taxon>Nocardioides</taxon>
    </lineage>
</organism>
<keyword evidence="3" id="KW-1185">Reference proteome</keyword>
<dbReference type="InterPro" id="IPR014787">
    <property type="entry name" value="PSer_Pase_RsbU_N"/>
</dbReference>
<evidence type="ECO:0000313" key="3">
    <source>
        <dbReference type="Proteomes" id="UP001074726"/>
    </source>
</evidence>
<protein>
    <recommendedName>
        <fullName evidence="1">Phosphoserine phosphatase RsbU N-terminal domain-containing protein</fullName>
    </recommendedName>
</protein>
<dbReference type="Gene3D" id="1.10.1240.30">
    <property type="entry name" value="KaiA/RbsU domain"/>
    <property type="match status" value="1"/>
</dbReference>
<dbReference type="Proteomes" id="UP001074726">
    <property type="component" value="Unassembled WGS sequence"/>
</dbReference>
<comment type="caution">
    <text evidence="2">The sequence shown here is derived from an EMBL/GenBank/DDBJ whole genome shotgun (WGS) entry which is preliminary data.</text>
</comment>
<feature type="domain" description="Phosphoserine phosphatase RsbU N-terminal" evidence="1">
    <location>
        <begin position="11"/>
        <end position="90"/>
    </location>
</feature>
<evidence type="ECO:0000259" key="1">
    <source>
        <dbReference type="Pfam" id="PF08673"/>
    </source>
</evidence>
<proteinExistence type="predicted"/>
<dbReference type="EMBL" id="JAPPUX010000003">
    <property type="protein sequence ID" value="MCY4727129.1"/>
    <property type="molecule type" value="Genomic_DNA"/>
</dbReference>
<name>A0ABT4CDV8_9ACTN</name>
<evidence type="ECO:0000313" key="2">
    <source>
        <dbReference type="EMBL" id="MCY4727129.1"/>
    </source>
</evidence>
<accession>A0ABT4CDV8</accession>
<reference evidence="2" key="1">
    <citation type="submission" date="2022-08" db="EMBL/GenBank/DDBJ databases">
        <title>Genome sequencing of Nocardioides sp. STR2.</title>
        <authorList>
            <person name="So Y."/>
        </authorList>
    </citation>
    <scope>NUCLEOTIDE SEQUENCE</scope>
    <source>
        <strain evidence="2">STR2</strain>
    </source>
</reference>
<dbReference type="Pfam" id="PF08673">
    <property type="entry name" value="RsbU_N"/>
    <property type="match status" value="1"/>
</dbReference>
<sequence length="104" mass="11750">MTDPLERFRLDYAPLFLRHLSQRDESGLQAAYELGRRAMEESVGLLDVVRVHNDLFLDVLATVRDVDEVPALAEAAATLLIDLIASFEVAQRGFLDARRDARPR</sequence>
<dbReference type="RefSeq" id="WP_268112088.1">
    <property type="nucleotide sequence ID" value="NZ_JAPPUX010000003.1"/>
</dbReference>
<gene>
    <name evidence="2" type="ORF">NYO98_12650</name>
</gene>